<evidence type="ECO:0000256" key="4">
    <source>
        <dbReference type="ARBA" id="ARBA00022475"/>
    </source>
</evidence>
<evidence type="ECO:0000256" key="8">
    <source>
        <dbReference type="RuleBase" id="RU361233"/>
    </source>
</evidence>
<evidence type="ECO:0000313" key="10">
    <source>
        <dbReference type="EMBL" id="QCD94272.1"/>
    </source>
</evidence>
<dbReference type="AlphaFoldDB" id="A0A4D6LZH7"/>
<reference evidence="10 11" key="1">
    <citation type="submission" date="2019-04" db="EMBL/GenBank/DDBJ databases">
        <title>An improved genome assembly and genetic linkage map for asparagus bean, Vigna unguiculata ssp. sesquipedialis.</title>
        <authorList>
            <person name="Xia Q."/>
            <person name="Zhang R."/>
            <person name="Dong Y."/>
        </authorList>
    </citation>
    <scope>NUCLEOTIDE SEQUENCE [LARGE SCALE GENOMIC DNA]</scope>
    <source>
        <tissue evidence="10">Leaf</tissue>
    </source>
</reference>
<feature type="transmembrane region" description="Helical" evidence="8">
    <location>
        <begin position="176"/>
        <end position="194"/>
    </location>
</feature>
<evidence type="ECO:0000313" key="11">
    <source>
        <dbReference type="Proteomes" id="UP000501690"/>
    </source>
</evidence>
<keyword evidence="4 8" id="KW-1003">Cell membrane</keyword>
<feature type="domain" description="Casparian strip membrane protein" evidence="9">
    <location>
        <begin position="34"/>
        <end position="117"/>
    </location>
</feature>
<proteinExistence type="inferred from homology"/>
<dbReference type="PANTHER" id="PTHR32021:SF1">
    <property type="entry name" value="CASP-LIKE PROTEIN 5A1"/>
    <property type="match status" value="1"/>
</dbReference>
<dbReference type="GO" id="GO:0005886">
    <property type="term" value="C:plasma membrane"/>
    <property type="evidence" value="ECO:0007669"/>
    <property type="project" value="UniProtKB-SubCell"/>
</dbReference>
<evidence type="ECO:0000259" key="9">
    <source>
        <dbReference type="Pfam" id="PF04535"/>
    </source>
</evidence>
<dbReference type="EMBL" id="CP039349">
    <property type="protein sequence ID" value="QCD94272.1"/>
    <property type="molecule type" value="Genomic_DNA"/>
</dbReference>
<gene>
    <name evidence="10" type="ORF">DEO72_LG5g2355</name>
</gene>
<keyword evidence="7 8" id="KW-0472">Membrane</keyword>
<protein>
    <recommendedName>
        <fullName evidence="8">CASP-like protein</fullName>
    </recommendedName>
</protein>
<evidence type="ECO:0000256" key="7">
    <source>
        <dbReference type="ARBA" id="ARBA00023136"/>
    </source>
</evidence>
<evidence type="ECO:0000256" key="2">
    <source>
        <dbReference type="ARBA" id="ARBA00007651"/>
    </source>
</evidence>
<keyword evidence="11" id="KW-1185">Reference proteome</keyword>
<feature type="transmembrane region" description="Helical" evidence="8">
    <location>
        <begin position="72"/>
        <end position="96"/>
    </location>
</feature>
<comment type="subunit">
    <text evidence="3 8">Homodimer and heterodimers.</text>
</comment>
<dbReference type="Pfam" id="PF04535">
    <property type="entry name" value="CASP_dom"/>
    <property type="match status" value="1"/>
</dbReference>
<keyword evidence="5 8" id="KW-0812">Transmembrane</keyword>
<evidence type="ECO:0000256" key="3">
    <source>
        <dbReference type="ARBA" id="ARBA00011489"/>
    </source>
</evidence>
<feature type="transmembrane region" description="Helical" evidence="8">
    <location>
        <begin position="41"/>
        <end position="60"/>
    </location>
</feature>
<comment type="similarity">
    <text evidence="2 8">Belongs to the Casparian strip membrane proteins (CASP) family.</text>
</comment>
<organism evidence="10 11">
    <name type="scientific">Vigna unguiculata</name>
    <name type="common">Cowpea</name>
    <dbReference type="NCBI Taxonomy" id="3917"/>
    <lineage>
        <taxon>Eukaryota</taxon>
        <taxon>Viridiplantae</taxon>
        <taxon>Streptophyta</taxon>
        <taxon>Embryophyta</taxon>
        <taxon>Tracheophyta</taxon>
        <taxon>Spermatophyta</taxon>
        <taxon>Magnoliopsida</taxon>
        <taxon>eudicotyledons</taxon>
        <taxon>Gunneridae</taxon>
        <taxon>Pentapetalae</taxon>
        <taxon>rosids</taxon>
        <taxon>fabids</taxon>
        <taxon>Fabales</taxon>
        <taxon>Fabaceae</taxon>
        <taxon>Papilionoideae</taxon>
        <taxon>50 kb inversion clade</taxon>
        <taxon>NPAAA clade</taxon>
        <taxon>indigoferoid/millettioid clade</taxon>
        <taxon>Phaseoleae</taxon>
        <taxon>Vigna</taxon>
    </lineage>
</organism>
<evidence type="ECO:0000256" key="6">
    <source>
        <dbReference type="ARBA" id="ARBA00022989"/>
    </source>
</evidence>
<evidence type="ECO:0000256" key="1">
    <source>
        <dbReference type="ARBA" id="ARBA00004651"/>
    </source>
</evidence>
<comment type="caution">
    <text evidence="8">Lacks conserved residue(s) required for the propagation of feature annotation.</text>
</comment>
<keyword evidence="6 8" id="KW-1133">Transmembrane helix</keyword>
<dbReference type="Proteomes" id="UP000501690">
    <property type="component" value="Linkage Group LG5"/>
</dbReference>
<evidence type="ECO:0000256" key="5">
    <source>
        <dbReference type="ARBA" id="ARBA00022692"/>
    </source>
</evidence>
<dbReference type="PANTHER" id="PTHR32021">
    <property type="entry name" value="CASP-LIKE PROTEIN 5B3"/>
    <property type="match status" value="1"/>
</dbReference>
<comment type="subcellular location">
    <subcellularLocation>
        <location evidence="1 8">Cell membrane</location>
        <topology evidence="1 8">Multi-pass membrane protein</topology>
    </subcellularLocation>
</comment>
<dbReference type="InterPro" id="IPR045009">
    <property type="entry name" value="CASPL-5"/>
</dbReference>
<name>A0A4D6LZH7_VIGUN</name>
<dbReference type="InterPro" id="IPR006702">
    <property type="entry name" value="CASP_dom"/>
</dbReference>
<sequence length="196" mass="21429">MSMVHPSVHPIEAPPMTDHAIAIPRHTLKDTQGMPGTLGGFLLRFLQFSFAVVSLSVMATTSDFPSVTAFRYLVAAVSLQSLWSLSLAVADIYGILVRRGYRNVRIVRLFSIGDGCLENTLAKKLSLDRLSFQDRCYHGSSKACASAGITVLIGNDLNDCAQNHCSRFETATAMAFMSWFAASPSFILNFWSLASK</sequence>
<accession>A0A4D6LZH7</accession>